<comment type="caution">
    <text evidence="1">The sequence shown here is derived from an EMBL/GenBank/DDBJ whole genome shotgun (WGS) entry which is preliminary data.</text>
</comment>
<evidence type="ECO:0000313" key="1">
    <source>
        <dbReference type="EMBL" id="GAD57611.1"/>
    </source>
</evidence>
<gene>
    <name evidence="1" type="ORF">MBELCI_3663</name>
</gene>
<protein>
    <submittedName>
        <fullName evidence="1">Uncharacterized protein</fullName>
    </submittedName>
</protein>
<sequence>MFDITQFSDTTRLAPAGELREFVEDHRDALLDTADWLGDRPGLRLAQAALDGLAGAGQVSRRTLRLLDDLRDLLMLGHVHAPTRHETPRLALIDPADPRVDEVCLLADGLSAAIDAYRDAVASSLRDPERAAT</sequence>
<dbReference type="OrthoDB" id="7728363at2"/>
<evidence type="ECO:0000313" key="2">
    <source>
        <dbReference type="Proteomes" id="UP000016566"/>
    </source>
</evidence>
<dbReference type="eggNOG" id="ENOG5033HHQ">
    <property type="taxonomic scope" value="Bacteria"/>
</dbReference>
<dbReference type="Proteomes" id="UP000016566">
    <property type="component" value="Unassembled WGS sequence"/>
</dbReference>
<keyword evidence="2" id="KW-1185">Reference proteome</keyword>
<dbReference type="STRING" id="1337093.MBELCI_3663"/>
<dbReference type="RefSeq" id="WP_021695709.1">
    <property type="nucleotide sequence ID" value="NZ_BATB01000112.1"/>
</dbReference>
<reference evidence="1" key="1">
    <citation type="journal article" date="2013" name="Genome Announc.">
        <title>Draft Genome Sequence of Loktanella cinnabarina LL-001T, Isolated from Deep-Sea Floor Sediment.</title>
        <authorList>
            <person name="Nishi S."/>
            <person name="Tsubouchi T."/>
            <person name="Takaki Y."/>
            <person name="Koyanagi R."/>
            <person name="Satoh N."/>
            <person name="Maruyama T."/>
            <person name="Hatada Y."/>
        </authorList>
    </citation>
    <scope>NUCLEOTIDE SEQUENCE [LARGE SCALE GENOMIC DNA]</scope>
    <source>
        <strain evidence="1">LL-001</strain>
    </source>
</reference>
<dbReference type="AlphaFoldDB" id="U2YQA8"/>
<proteinExistence type="predicted"/>
<dbReference type="EMBL" id="BATB01000112">
    <property type="protein sequence ID" value="GAD57611.1"/>
    <property type="molecule type" value="Genomic_DNA"/>
</dbReference>
<name>U2YQA8_9RHOB</name>
<organism evidence="1 2">
    <name type="scientific">Limimaricola cinnabarinus LL-001</name>
    <dbReference type="NCBI Taxonomy" id="1337093"/>
    <lineage>
        <taxon>Bacteria</taxon>
        <taxon>Pseudomonadati</taxon>
        <taxon>Pseudomonadota</taxon>
        <taxon>Alphaproteobacteria</taxon>
        <taxon>Rhodobacterales</taxon>
        <taxon>Paracoccaceae</taxon>
        <taxon>Limimaricola</taxon>
    </lineage>
</organism>
<accession>U2YQA8</accession>